<evidence type="ECO:0000256" key="5">
    <source>
        <dbReference type="ARBA" id="ARBA00023315"/>
    </source>
</evidence>
<protein>
    <submittedName>
        <fullName evidence="7">Epi-neemfruitin B 7-O-acetyltransferse L7AT-like</fullName>
    </submittedName>
</protein>
<evidence type="ECO:0000313" key="7">
    <source>
        <dbReference type="RefSeq" id="XP_071906824.1"/>
    </source>
</evidence>
<dbReference type="GeneID" id="113690681"/>
<dbReference type="Gene3D" id="3.30.559.10">
    <property type="entry name" value="Chloramphenicol acetyltransferase-like domain"/>
    <property type="match status" value="2"/>
</dbReference>
<dbReference type="RefSeq" id="XP_071906824.1">
    <property type="nucleotide sequence ID" value="XM_072050723.1"/>
</dbReference>
<dbReference type="Proteomes" id="UP001652660">
    <property type="component" value="Chromosome 5c"/>
</dbReference>
<keyword evidence="3" id="KW-0017">Alkaloid metabolism</keyword>
<dbReference type="PANTHER" id="PTHR31623">
    <property type="entry name" value="F21J9.9"/>
    <property type="match status" value="1"/>
</dbReference>
<proteinExistence type="inferred from homology"/>
<sequence length="384" mass="43405">MDVKIISREEIKPESPTPEHLRIHRLSIFDQLIGHIYSSPLVFFYPNKQSSNLTDVISERQRLKRSLSETLVPFYPLAGRIKVDFEIQCNDEGVYYAEARVNIQLSEFLKQPTNQMIHQLLPFHPNSEELLSKTHLVMIQTNIFDCGGIAIGLYASHKVVDGLSRLTFLNSWAARARNESSKQVNPSFISSSVFPPDPSLSTYSRSNFHNQTKEKHNFVTSRSRSSPPLPPHSFGNIFYKTTLFVDDFNLEVPLLVHQISDAIASIDGDFVEGIKGDDRLLKLIGPKKHLREKNSHNAESFPLSSVCRSGLYEADFGWRKPIWACLGSGDTDPYGVGNLVILMDTRSGDEIEAWVTIKEELMAIFEKNQELLAFASLNPSPLEI</sequence>
<dbReference type="InterPro" id="IPR023213">
    <property type="entry name" value="CAT-like_dom_sf"/>
</dbReference>
<reference evidence="7" key="1">
    <citation type="submission" date="2025-08" db="UniProtKB">
        <authorList>
            <consortium name="RefSeq"/>
        </authorList>
    </citation>
    <scope>IDENTIFICATION</scope>
    <source>
        <tissue evidence="7">Leaves</tissue>
    </source>
</reference>
<gene>
    <name evidence="7" type="primary">LOC113690681</name>
</gene>
<dbReference type="Pfam" id="PF02458">
    <property type="entry name" value="Transferase"/>
    <property type="match status" value="2"/>
</dbReference>
<accession>A0ABM4UHR7</accession>
<comment type="subunit">
    <text evidence="2">Monomer.</text>
</comment>
<comment type="similarity">
    <text evidence="1">Belongs to the plant acyltransferase family.</text>
</comment>
<keyword evidence="4" id="KW-0808">Transferase</keyword>
<evidence type="ECO:0000256" key="3">
    <source>
        <dbReference type="ARBA" id="ARBA00022589"/>
    </source>
</evidence>
<organism evidence="6 7">
    <name type="scientific">Coffea arabica</name>
    <name type="common">Arabian coffee</name>
    <dbReference type="NCBI Taxonomy" id="13443"/>
    <lineage>
        <taxon>Eukaryota</taxon>
        <taxon>Viridiplantae</taxon>
        <taxon>Streptophyta</taxon>
        <taxon>Embryophyta</taxon>
        <taxon>Tracheophyta</taxon>
        <taxon>Spermatophyta</taxon>
        <taxon>Magnoliopsida</taxon>
        <taxon>eudicotyledons</taxon>
        <taxon>Gunneridae</taxon>
        <taxon>Pentapetalae</taxon>
        <taxon>asterids</taxon>
        <taxon>lamiids</taxon>
        <taxon>Gentianales</taxon>
        <taxon>Rubiaceae</taxon>
        <taxon>Ixoroideae</taxon>
        <taxon>Gardenieae complex</taxon>
        <taxon>Bertiereae - Coffeeae clade</taxon>
        <taxon>Coffeeae</taxon>
        <taxon>Coffea</taxon>
    </lineage>
</organism>
<evidence type="ECO:0000313" key="6">
    <source>
        <dbReference type="Proteomes" id="UP001652660"/>
    </source>
</evidence>
<keyword evidence="6" id="KW-1185">Reference proteome</keyword>
<keyword evidence="5" id="KW-0012">Acyltransferase</keyword>
<evidence type="ECO:0000256" key="2">
    <source>
        <dbReference type="ARBA" id="ARBA00011245"/>
    </source>
</evidence>
<name>A0ABM4UHR7_COFAR</name>
<dbReference type="PANTHER" id="PTHR31623:SF110">
    <property type="entry name" value="VINORINE SYNTHASE-LIKE"/>
    <property type="match status" value="1"/>
</dbReference>
<evidence type="ECO:0000256" key="4">
    <source>
        <dbReference type="ARBA" id="ARBA00022679"/>
    </source>
</evidence>
<evidence type="ECO:0000256" key="1">
    <source>
        <dbReference type="ARBA" id="ARBA00009861"/>
    </source>
</evidence>